<protein>
    <submittedName>
        <fullName evidence="2">HyuE hydantoin racemase</fullName>
    </submittedName>
</protein>
<dbReference type="Pfam" id="PF01177">
    <property type="entry name" value="Asp_Glu_race"/>
    <property type="match status" value="1"/>
</dbReference>
<dbReference type="Proteomes" id="UP000649829">
    <property type="component" value="Unassembled WGS sequence"/>
</dbReference>
<comment type="similarity">
    <text evidence="1">Belongs to the HyuE racemase family.</text>
</comment>
<dbReference type="InterPro" id="IPR015942">
    <property type="entry name" value="Asp/Glu/hydantoin_racemase"/>
</dbReference>
<reference evidence="2" key="1">
    <citation type="journal article" date="2014" name="Int. J. Syst. Evol. Microbiol.">
        <title>Complete genome sequence of Corynebacterium casei LMG S-19264T (=DSM 44701T), isolated from a smear-ripened cheese.</title>
        <authorList>
            <consortium name="US DOE Joint Genome Institute (JGI-PGF)"/>
            <person name="Walter F."/>
            <person name="Albersmeier A."/>
            <person name="Kalinowski J."/>
            <person name="Ruckert C."/>
        </authorList>
    </citation>
    <scope>NUCLEOTIDE SEQUENCE</scope>
    <source>
        <strain evidence="2">CGMCC 1.6293</strain>
    </source>
</reference>
<accession>A0A917T0A8</accession>
<gene>
    <name evidence="2" type="ORF">GCM10011534_28080</name>
</gene>
<evidence type="ECO:0000256" key="1">
    <source>
        <dbReference type="ARBA" id="ARBA00038414"/>
    </source>
</evidence>
<dbReference type="Gene3D" id="3.40.50.12500">
    <property type="match status" value="1"/>
</dbReference>
<dbReference type="AlphaFoldDB" id="A0A917T0A8"/>
<organism evidence="2 3">
    <name type="scientific">Pseudooceanicola nanhaiensis</name>
    <dbReference type="NCBI Taxonomy" id="375761"/>
    <lineage>
        <taxon>Bacteria</taxon>
        <taxon>Pseudomonadati</taxon>
        <taxon>Pseudomonadota</taxon>
        <taxon>Alphaproteobacteria</taxon>
        <taxon>Rhodobacterales</taxon>
        <taxon>Paracoccaceae</taxon>
        <taxon>Pseudooceanicola</taxon>
    </lineage>
</organism>
<comment type="caution">
    <text evidence="2">The sequence shown here is derived from an EMBL/GenBank/DDBJ whole genome shotgun (WGS) entry which is preliminary data.</text>
</comment>
<evidence type="ECO:0000313" key="2">
    <source>
        <dbReference type="EMBL" id="GGM04703.1"/>
    </source>
</evidence>
<dbReference type="InterPro" id="IPR052186">
    <property type="entry name" value="Hydantoin_racemase-like"/>
</dbReference>
<dbReference type="EMBL" id="BMLF01000002">
    <property type="protein sequence ID" value="GGM04703.1"/>
    <property type="molecule type" value="Genomic_DNA"/>
</dbReference>
<proteinExistence type="inferred from homology"/>
<dbReference type="PANTHER" id="PTHR28047:SF5">
    <property type="entry name" value="PROTEIN DCG1"/>
    <property type="match status" value="1"/>
</dbReference>
<dbReference type="GO" id="GO:0047661">
    <property type="term" value="F:amino-acid racemase activity"/>
    <property type="evidence" value="ECO:0007669"/>
    <property type="project" value="InterPro"/>
</dbReference>
<dbReference type="InterPro" id="IPR053714">
    <property type="entry name" value="Iso_Racemase_Enz_sf"/>
</dbReference>
<dbReference type="PANTHER" id="PTHR28047">
    <property type="entry name" value="PROTEIN DCG1"/>
    <property type="match status" value="1"/>
</dbReference>
<dbReference type="RefSeq" id="WP_028287368.1">
    <property type="nucleotide sequence ID" value="NZ_BMLF01000002.1"/>
</dbReference>
<evidence type="ECO:0000313" key="3">
    <source>
        <dbReference type="Proteomes" id="UP000649829"/>
    </source>
</evidence>
<keyword evidence="3" id="KW-1185">Reference proteome</keyword>
<sequence length="219" mass="21930">MRLLFINPNSSAHMTESIVMAAREVLPGAEILGWTNAEGPPAIQGAADGDAAVPGLLALLPAARAEGADVIVIACFDDTGLAEARARAHCPVIGIGQAGYHVAALLGARFAVLTTLPVSVPVIEGNIRAQGFGAACEVVRPSGLAVLEVEDGSPETMAHLAAELTAMEAGEATAVVLGCAGMSAHLATLQAGTRLTLVDGVRAAAGLATALMLTAPRAA</sequence>
<name>A0A917T0A8_9RHOB</name>
<reference evidence="2" key="2">
    <citation type="submission" date="2020-09" db="EMBL/GenBank/DDBJ databases">
        <authorList>
            <person name="Sun Q."/>
            <person name="Zhou Y."/>
        </authorList>
    </citation>
    <scope>NUCLEOTIDE SEQUENCE</scope>
    <source>
        <strain evidence="2">CGMCC 1.6293</strain>
    </source>
</reference>